<protein>
    <submittedName>
        <fullName evidence="3">Uncharacterized protein</fullName>
    </submittedName>
</protein>
<feature type="transmembrane region" description="Helical" evidence="1">
    <location>
        <begin position="51"/>
        <end position="66"/>
    </location>
</feature>
<dbReference type="InParanoid" id="A0A2G5DGF3"/>
<dbReference type="OrthoDB" id="777504at2759"/>
<reference evidence="3 4" key="1">
    <citation type="submission" date="2017-09" db="EMBL/GenBank/DDBJ databases">
        <title>WGS assembly of Aquilegia coerulea Goldsmith.</title>
        <authorList>
            <person name="Hodges S."/>
            <person name="Kramer E."/>
            <person name="Nordborg M."/>
            <person name="Tomkins J."/>
            <person name="Borevitz J."/>
            <person name="Derieg N."/>
            <person name="Yan J."/>
            <person name="Mihaltcheva S."/>
            <person name="Hayes R.D."/>
            <person name="Rokhsar D."/>
        </authorList>
    </citation>
    <scope>NUCLEOTIDE SEQUENCE [LARGE SCALE GENOMIC DNA]</scope>
    <source>
        <strain evidence="4">cv. Goldsmith</strain>
    </source>
</reference>
<dbReference type="Pfam" id="PF06376">
    <property type="entry name" value="AGP"/>
    <property type="match status" value="1"/>
</dbReference>
<evidence type="ECO:0000256" key="1">
    <source>
        <dbReference type="SAM" id="Phobius"/>
    </source>
</evidence>
<gene>
    <name evidence="3" type="ORF">AQUCO_02000205v1</name>
</gene>
<evidence type="ECO:0000256" key="2">
    <source>
        <dbReference type="SAM" id="SignalP"/>
    </source>
</evidence>
<keyword evidence="4" id="KW-1185">Reference proteome</keyword>
<organism evidence="3 4">
    <name type="scientific">Aquilegia coerulea</name>
    <name type="common">Rocky mountain columbine</name>
    <dbReference type="NCBI Taxonomy" id="218851"/>
    <lineage>
        <taxon>Eukaryota</taxon>
        <taxon>Viridiplantae</taxon>
        <taxon>Streptophyta</taxon>
        <taxon>Embryophyta</taxon>
        <taxon>Tracheophyta</taxon>
        <taxon>Spermatophyta</taxon>
        <taxon>Magnoliopsida</taxon>
        <taxon>Ranunculales</taxon>
        <taxon>Ranunculaceae</taxon>
        <taxon>Thalictroideae</taxon>
        <taxon>Aquilegia</taxon>
    </lineage>
</organism>
<dbReference type="EMBL" id="KZ305037">
    <property type="protein sequence ID" value="PIA42608.1"/>
    <property type="molecule type" value="Genomic_DNA"/>
</dbReference>
<dbReference type="Proteomes" id="UP000230069">
    <property type="component" value="Unassembled WGS sequence"/>
</dbReference>
<evidence type="ECO:0000313" key="4">
    <source>
        <dbReference type="Proteomes" id="UP000230069"/>
    </source>
</evidence>
<accession>A0A2G5DGF3</accession>
<sequence length="67" mass="7139">MNSSMRLQHATPVVVMFLLALLQLSHGQGFVAPSPAPQGPTSDGNTIDQGIAFVLMMVALAVTYIFH</sequence>
<evidence type="ECO:0000313" key="3">
    <source>
        <dbReference type="EMBL" id="PIA42608.1"/>
    </source>
</evidence>
<dbReference type="AlphaFoldDB" id="A0A2G5DGF3"/>
<dbReference type="PANTHER" id="PTHR33374">
    <property type="entry name" value="ARABINOGALACTAN PROTEIN 20"/>
    <property type="match status" value="1"/>
</dbReference>
<feature type="chain" id="PRO_5013774447" evidence="2">
    <location>
        <begin position="28"/>
        <end position="67"/>
    </location>
</feature>
<keyword evidence="1" id="KW-0472">Membrane</keyword>
<dbReference type="STRING" id="218851.A0A2G5DGF3"/>
<keyword evidence="1" id="KW-1133">Transmembrane helix</keyword>
<dbReference type="InterPro" id="IPR009424">
    <property type="entry name" value="AGP16/20/22/41"/>
</dbReference>
<proteinExistence type="predicted"/>
<keyword evidence="2" id="KW-0732">Signal</keyword>
<keyword evidence="1" id="KW-0812">Transmembrane</keyword>
<name>A0A2G5DGF3_AQUCA</name>
<feature type="signal peptide" evidence="2">
    <location>
        <begin position="1"/>
        <end position="27"/>
    </location>
</feature>